<reference evidence="12" key="1">
    <citation type="journal article" date="2019" name="Int. J. Syst. Evol. Microbiol.">
        <title>The Global Catalogue of Microorganisms (GCM) 10K type strain sequencing project: providing services to taxonomists for standard genome sequencing and annotation.</title>
        <authorList>
            <consortium name="The Broad Institute Genomics Platform"/>
            <consortium name="The Broad Institute Genome Sequencing Center for Infectious Disease"/>
            <person name="Wu L."/>
            <person name="Ma J."/>
        </authorList>
    </citation>
    <scope>NUCLEOTIDE SEQUENCE [LARGE SCALE GENOMIC DNA]</scope>
    <source>
        <strain evidence="12">CGMCC 1.10188</strain>
    </source>
</reference>
<proteinExistence type="inferred from homology"/>
<keyword evidence="5 8" id="KW-1133">Transmembrane helix</keyword>
<evidence type="ECO:0000259" key="10">
    <source>
        <dbReference type="Pfam" id="PF13677"/>
    </source>
</evidence>
<evidence type="ECO:0000256" key="1">
    <source>
        <dbReference type="ARBA" id="ARBA00004162"/>
    </source>
</evidence>
<feature type="domain" description="OmpA-like" evidence="9">
    <location>
        <begin position="254"/>
        <end position="331"/>
    </location>
</feature>
<dbReference type="EMBL" id="BMDZ01000042">
    <property type="protein sequence ID" value="GGB49506.1"/>
    <property type="molecule type" value="Genomic_DNA"/>
</dbReference>
<keyword evidence="6 8" id="KW-0472">Membrane</keyword>
<evidence type="ECO:0008006" key="13">
    <source>
        <dbReference type="Google" id="ProtNLM"/>
    </source>
</evidence>
<dbReference type="Proteomes" id="UP000603352">
    <property type="component" value="Unassembled WGS sequence"/>
</dbReference>
<evidence type="ECO:0000256" key="7">
    <source>
        <dbReference type="SAM" id="MobiDB-lite"/>
    </source>
</evidence>
<evidence type="ECO:0000256" key="2">
    <source>
        <dbReference type="ARBA" id="ARBA00008914"/>
    </source>
</evidence>
<evidence type="ECO:0000256" key="3">
    <source>
        <dbReference type="ARBA" id="ARBA00022475"/>
    </source>
</evidence>
<dbReference type="Gene3D" id="3.30.1330.60">
    <property type="entry name" value="OmpA-like domain"/>
    <property type="match status" value="1"/>
</dbReference>
<evidence type="ECO:0000256" key="6">
    <source>
        <dbReference type="ARBA" id="ARBA00023136"/>
    </source>
</evidence>
<dbReference type="InterPro" id="IPR025713">
    <property type="entry name" value="MotB-like_N_dom"/>
</dbReference>
<name>A0ABQ1IRL3_9PROT</name>
<dbReference type="RefSeq" id="WP_188579878.1">
    <property type="nucleotide sequence ID" value="NZ_BMDZ01000042.1"/>
</dbReference>
<dbReference type="Pfam" id="PF00691">
    <property type="entry name" value="OmpA"/>
    <property type="match status" value="1"/>
</dbReference>
<evidence type="ECO:0000256" key="5">
    <source>
        <dbReference type="ARBA" id="ARBA00022989"/>
    </source>
</evidence>
<dbReference type="PANTHER" id="PTHR30329:SF21">
    <property type="entry name" value="LIPOPROTEIN YIAD-RELATED"/>
    <property type="match status" value="1"/>
</dbReference>
<dbReference type="InterPro" id="IPR006665">
    <property type="entry name" value="OmpA-like"/>
</dbReference>
<dbReference type="InterPro" id="IPR036737">
    <property type="entry name" value="OmpA-like_sf"/>
</dbReference>
<dbReference type="PANTHER" id="PTHR30329">
    <property type="entry name" value="STATOR ELEMENT OF FLAGELLAR MOTOR COMPLEX"/>
    <property type="match status" value="1"/>
</dbReference>
<organism evidence="11 12">
    <name type="scientific">Tistrella bauzanensis</name>
    <dbReference type="NCBI Taxonomy" id="657419"/>
    <lineage>
        <taxon>Bacteria</taxon>
        <taxon>Pseudomonadati</taxon>
        <taxon>Pseudomonadota</taxon>
        <taxon>Alphaproteobacteria</taxon>
        <taxon>Geminicoccales</taxon>
        <taxon>Geminicoccaceae</taxon>
        <taxon>Tistrella</taxon>
    </lineage>
</organism>
<feature type="domain" description="Motility protein B-like N-terminal" evidence="10">
    <location>
        <begin position="11"/>
        <end position="63"/>
    </location>
</feature>
<dbReference type="InterPro" id="IPR050330">
    <property type="entry name" value="Bact_OuterMem_StrucFunc"/>
</dbReference>
<protein>
    <recommendedName>
        <fullName evidence="13">Chemotaxis protein MotB</fullName>
    </recommendedName>
</protein>
<evidence type="ECO:0000313" key="11">
    <source>
        <dbReference type="EMBL" id="GGB49506.1"/>
    </source>
</evidence>
<dbReference type="Pfam" id="PF13677">
    <property type="entry name" value="MotB_plug"/>
    <property type="match status" value="1"/>
</dbReference>
<gene>
    <name evidence="11" type="ORF">GCM10011505_33260</name>
</gene>
<keyword evidence="3" id="KW-1003">Cell membrane</keyword>
<keyword evidence="12" id="KW-1185">Reference proteome</keyword>
<comment type="subcellular location">
    <subcellularLocation>
        <location evidence="1">Cell membrane</location>
        <topology evidence="1">Single-pass membrane protein</topology>
    </subcellularLocation>
</comment>
<evidence type="ECO:0000256" key="4">
    <source>
        <dbReference type="ARBA" id="ARBA00022692"/>
    </source>
</evidence>
<evidence type="ECO:0000256" key="8">
    <source>
        <dbReference type="SAM" id="Phobius"/>
    </source>
</evidence>
<accession>A0ABQ1IRL3</accession>
<feature type="transmembrane region" description="Helical" evidence="8">
    <location>
        <begin position="28"/>
        <end position="47"/>
    </location>
</feature>
<dbReference type="SUPFAM" id="SSF103088">
    <property type="entry name" value="OmpA-like"/>
    <property type="match status" value="1"/>
</dbReference>
<feature type="region of interest" description="Disordered" evidence="7">
    <location>
        <begin position="80"/>
        <end position="135"/>
    </location>
</feature>
<evidence type="ECO:0000259" key="9">
    <source>
        <dbReference type="Pfam" id="PF00691"/>
    </source>
</evidence>
<comment type="caution">
    <text evidence="11">The sequence shown here is derived from an EMBL/GenBank/DDBJ whole genome shotgun (WGS) entry which is preliminary data.</text>
</comment>
<keyword evidence="4 8" id="KW-0812">Transmembrane</keyword>
<evidence type="ECO:0000313" key="12">
    <source>
        <dbReference type="Proteomes" id="UP000603352"/>
    </source>
</evidence>
<sequence length="353" mass="38211">MAENGHTTIIKKVKKGKGGGHHGGAWKVAYADFVTAMMAFFLLLWLLNALDEKKLRGIADYFTPTWTVFRDAGASHTLTMQSGTPDINVGSGGVSMPSFERSDLTPPPSPMDLNPEMAKRPAANPSDEAPPEELQVNDPAEAMRRVLSGEQLEAPKPFQTYEQAVQDAAERMVEARDRARERDLAAQGASERRSFEAAADTLLRAISAESSTRDLSGNLTMRVIDEGLEINIVDREDTPVFPSDAIEPYPGPRRMFALVASTIRGAPNQVAVRGYLAGQEGVRANAWALTAERAIVAQKLLVEAGVPAARISEVSGRGTSDMLVPQNVDDPRNTRISIVLRRTKPVADPARAG</sequence>
<comment type="similarity">
    <text evidence="2">Belongs to the MotB family.</text>
</comment>